<dbReference type="GO" id="GO:0003690">
    <property type="term" value="F:double-stranded DNA binding"/>
    <property type="evidence" value="ECO:0007669"/>
    <property type="project" value="UniProtKB-ARBA"/>
</dbReference>
<name>A0A8D8Q8L5_9HEMI</name>
<evidence type="ECO:0000256" key="4">
    <source>
        <dbReference type="ARBA" id="ARBA00022737"/>
    </source>
</evidence>
<keyword evidence="9" id="KW-0804">Transcription</keyword>
<sequence length="229" mass="25937">MDNSQGYFVNLQQMVGDKTGDDVSSGQDTGAQNSQELMFCIFCEQIVESKVSVLISHVCESIEQSKHTCCICGHVEPALWRLKRHLLKHTGEKTFECPWCPYKSAYENDLKKHVRQHTGERPYVCAHCPYSATSSSCLLMHLKTHSGEKSFKCVYCSHRSYSKSNMKNHVRTHIGVKPYKCPSCDFYATQKIQVTKHVLKKHGKDAEFQDISPANIVDPLSCDDLNNVS</sequence>
<keyword evidence="10" id="KW-0539">Nucleus</keyword>
<dbReference type="FunFam" id="3.30.160.60:FF:001370">
    <property type="entry name" value="Zinc finger protein"/>
    <property type="match status" value="1"/>
</dbReference>
<dbReference type="FunFam" id="3.30.160.60:FF:000446">
    <property type="entry name" value="Zinc finger protein"/>
    <property type="match status" value="1"/>
</dbReference>
<keyword evidence="5 11" id="KW-0863">Zinc-finger</keyword>
<keyword evidence="6" id="KW-0862">Zinc</keyword>
<evidence type="ECO:0000256" key="3">
    <source>
        <dbReference type="ARBA" id="ARBA00022723"/>
    </source>
</evidence>
<accession>A0A8D8Q8L5</accession>
<evidence type="ECO:0000256" key="7">
    <source>
        <dbReference type="ARBA" id="ARBA00023015"/>
    </source>
</evidence>
<dbReference type="GO" id="GO:0005634">
    <property type="term" value="C:nucleus"/>
    <property type="evidence" value="ECO:0007669"/>
    <property type="project" value="UniProtKB-SubCell"/>
</dbReference>
<evidence type="ECO:0000256" key="8">
    <source>
        <dbReference type="ARBA" id="ARBA00023125"/>
    </source>
</evidence>
<dbReference type="PROSITE" id="PS50157">
    <property type="entry name" value="ZINC_FINGER_C2H2_2"/>
    <property type="match status" value="4"/>
</dbReference>
<reference evidence="13" key="1">
    <citation type="submission" date="2021-05" db="EMBL/GenBank/DDBJ databases">
        <authorList>
            <person name="Alioto T."/>
            <person name="Alioto T."/>
            <person name="Gomez Garrido J."/>
        </authorList>
    </citation>
    <scope>NUCLEOTIDE SEQUENCE</scope>
</reference>
<comment type="similarity">
    <text evidence="2">Belongs to the krueppel C2H2-type zinc-finger protein family.</text>
</comment>
<proteinExistence type="inferred from homology"/>
<feature type="domain" description="C2H2-type" evidence="12">
    <location>
        <begin position="151"/>
        <end position="178"/>
    </location>
</feature>
<evidence type="ECO:0000256" key="9">
    <source>
        <dbReference type="ARBA" id="ARBA00023163"/>
    </source>
</evidence>
<keyword evidence="4" id="KW-0677">Repeat</keyword>
<dbReference type="SUPFAM" id="SSF57667">
    <property type="entry name" value="beta-beta-alpha zinc fingers"/>
    <property type="match status" value="3"/>
</dbReference>
<dbReference type="InterPro" id="IPR050688">
    <property type="entry name" value="Zinc_finger/UBP_domain"/>
</dbReference>
<evidence type="ECO:0000256" key="1">
    <source>
        <dbReference type="ARBA" id="ARBA00004123"/>
    </source>
</evidence>
<feature type="domain" description="C2H2-type" evidence="12">
    <location>
        <begin position="95"/>
        <end position="122"/>
    </location>
</feature>
<dbReference type="AlphaFoldDB" id="A0A8D8Q8L5"/>
<keyword evidence="3" id="KW-0479">Metal-binding</keyword>
<evidence type="ECO:0000259" key="12">
    <source>
        <dbReference type="PROSITE" id="PS50157"/>
    </source>
</evidence>
<dbReference type="InterPro" id="IPR036236">
    <property type="entry name" value="Znf_C2H2_sf"/>
</dbReference>
<dbReference type="Gene3D" id="3.30.160.60">
    <property type="entry name" value="Classic Zinc Finger"/>
    <property type="match status" value="5"/>
</dbReference>
<dbReference type="PANTHER" id="PTHR24403:SF109">
    <property type="entry name" value="ZINC FINGER PROTEIN 845-LIKE"/>
    <property type="match status" value="1"/>
</dbReference>
<feature type="domain" description="C2H2-type" evidence="12">
    <location>
        <begin position="67"/>
        <end position="94"/>
    </location>
</feature>
<dbReference type="InterPro" id="IPR013087">
    <property type="entry name" value="Znf_C2H2_type"/>
</dbReference>
<dbReference type="PANTHER" id="PTHR24403">
    <property type="entry name" value="ZINC FINGER PROTEIN"/>
    <property type="match status" value="1"/>
</dbReference>
<evidence type="ECO:0000256" key="6">
    <source>
        <dbReference type="ARBA" id="ARBA00022833"/>
    </source>
</evidence>
<organism evidence="13">
    <name type="scientific">Cacopsylla melanoneura</name>
    <dbReference type="NCBI Taxonomy" id="428564"/>
    <lineage>
        <taxon>Eukaryota</taxon>
        <taxon>Metazoa</taxon>
        <taxon>Ecdysozoa</taxon>
        <taxon>Arthropoda</taxon>
        <taxon>Hexapoda</taxon>
        <taxon>Insecta</taxon>
        <taxon>Pterygota</taxon>
        <taxon>Neoptera</taxon>
        <taxon>Paraneoptera</taxon>
        <taxon>Hemiptera</taxon>
        <taxon>Sternorrhyncha</taxon>
        <taxon>Psylloidea</taxon>
        <taxon>Psyllidae</taxon>
        <taxon>Psyllinae</taxon>
        <taxon>Cacopsylla</taxon>
    </lineage>
</organism>
<evidence type="ECO:0000256" key="11">
    <source>
        <dbReference type="PROSITE-ProRule" id="PRU00042"/>
    </source>
</evidence>
<dbReference type="SMART" id="SM00355">
    <property type="entry name" value="ZnF_C2H2"/>
    <property type="match status" value="5"/>
</dbReference>
<keyword evidence="7" id="KW-0805">Transcription regulation</keyword>
<feature type="domain" description="C2H2-type" evidence="12">
    <location>
        <begin position="123"/>
        <end position="150"/>
    </location>
</feature>
<dbReference type="EMBL" id="HBUF01064421">
    <property type="protein sequence ID" value="CAG6627135.1"/>
    <property type="molecule type" value="Transcribed_RNA"/>
</dbReference>
<protein>
    <submittedName>
        <fullName evidence="13">Zinc finger protein 407</fullName>
    </submittedName>
</protein>
<evidence type="ECO:0000256" key="2">
    <source>
        <dbReference type="ARBA" id="ARBA00006991"/>
    </source>
</evidence>
<dbReference type="GO" id="GO:0045944">
    <property type="term" value="P:positive regulation of transcription by RNA polymerase II"/>
    <property type="evidence" value="ECO:0007669"/>
    <property type="project" value="TreeGrafter"/>
</dbReference>
<comment type="subcellular location">
    <subcellularLocation>
        <location evidence="1">Nucleus</location>
    </subcellularLocation>
</comment>
<evidence type="ECO:0000313" key="13">
    <source>
        <dbReference type="EMBL" id="CAG6627134.1"/>
    </source>
</evidence>
<keyword evidence="8" id="KW-0238">DNA-binding</keyword>
<dbReference type="EMBL" id="HBUF01064420">
    <property type="protein sequence ID" value="CAG6627134.1"/>
    <property type="molecule type" value="Transcribed_RNA"/>
</dbReference>
<dbReference type="GO" id="GO:0008270">
    <property type="term" value="F:zinc ion binding"/>
    <property type="evidence" value="ECO:0007669"/>
    <property type="project" value="UniProtKB-KW"/>
</dbReference>
<evidence type="ECO:0000256" key="10">
    <source>
        <dbReference type="ARBA" id="ARBA00023242"/>
    </source>
</evidence>
<evidence type="ECO:0000256" key="5">
    <source>
        <dbReference type="ARBA" id="ARBA00022771"/>
    </source>
</evidence>